<dbReference type="InterPro" id="IPR007735">
    <property type="entry name" value="Pecanex_C"/>
</dbReference>
<evidence type="ECO:0000313" key="10">
    <source>
        <dbReference type="Proteomes" id="UP000677054"/>
    </source>
</evidence>
<feature type="compositionally biased region" description="Basic and acidic residues" evidence="7">
    <location>
        <begin position="889"/>
        <end position="902"/>
    </location>
</feature>
<evidence type="ECO:0000256" key="3">
    <source>
        <dbReference type="ARBA" id="ARBA00022692"/>
    </source>
</evidence>
<evidence type="ECO:0000259" key="8">
    <source>
        <dbReference type="Pfam" id="PF05041"/>
    </source>
</evidence>
<dbReference type="EMBL" id="CAJPEV010000796">
    <property type="protein sequence ID" value="CAG0888606.1"/>
    <property type="molecule type" value="Genomic_DNA"/>
</dbReference>
<comment type="subcellular location">
    <subcellularLocation>
        <location evidence="1 6">Membrane</location>
        <topology evidence="1 6">Multi-pass membrane protein</topology>
    </subcellularLocation>
</comment>
<feature type="transmembrane region" description="Helical" evidence="6">
    <location>
        <begin position="175"/>
        <end position="195"/>
    </location>
</feature>
<dbReference type="GO" id="GO:0016020">
    <property type="term" value="C:membrane"/>
    <property type="evidence" value="ECO:0007669"/>
    <property type="project" value="UniProtKB-SubCell"/>
</dbReference>
<evidence type="ECO:0000256" key="4">
    <source>
        <dbReference type="ARBA" id="ARBA00022989"/>
    </source>
</evidence>
<dbReference type="EMBL" id="LR900313">
    <property type="protein sequence ID" value="CAD7245176.1"/>
    <property type="molecule type" value="Genomic_DNA"/>
</dbReference>
<evidence type="ECO:0000313" key="9">
    <source>
        <dbReference type="EMBL" id="CAD7245176.1"/>
    </source>
</evidence>
<feature type="transmembrane region" description="Helical" evidence="6">
    <location>
        <begin position="300"/>
        <end position="317"/>
    </location>
</feature>
<keyword evidence="10" id="KW-1185">Reference proteome</keyword>
<feature type="transmembrane region" description="Helical" evidence="6">
    <location>
        <begin position="359"/>
        <end position="384"/>
    </location>
</feature>
<evidence type="ECO:0000256" key="2">
    <source>
        <dbReference type="ARBA" id="ARBA00010170"/>
    </source>
</evidence>
<dbReference type="PANTHER" id="PTHR12372">
    <property type="entry name" value="PECANEX"/>
    <property type="match status" value="1"/>
</dbReference>
<reference evidence="9" key="1">
    <citation type="submission" date="2020-11" db="EMBL/GenBank/DDBJ databases">
        <authorList>
            <person name="Tran Van P."/>
        </authorList>
    </citation>
    <scope>NUCLEOTIDE SEQUENCE</scope>
</reference>
<feature type="domain" description="Pecanex C-terminal" evidence="8">
    <location>
        <begin position="1017"/>
        <end position="1195"/>
    </location>
</feature>
<proteinExistence type="inferred from homology"/>
<gene>
    <name evidence="9" type="ORF">DSTB1V02_LOCUS5051</name>
</gene>
<keyword evidence="4 6" id="KW-1133">Transmembrane helix</keyword>
<organism evidence="9">
    <name type="scientific">Darwinula stevensoni</name>
    <dbReference type="NCBI Taxonomy" id="69355"/>
    <lineage>
        <taxon>Eukaryota</taxon>
        <taxon>Metazoa</taxon>
        <taxon>Ecdysozoa</taxon>
        <taxon>Arthropoda</taxon>
        <taxon>Crustacea</taxon>
        <taxon>Oligostraca</taxon>
        <taxon>Ostracoda</taxon>
        <taxon>Podocopa</taxon>
        <taxon>Podocopida</taxon>
        <taxon>Darwinulocopina</taxon>
        <taxon>Darwinuloidea</taxon>
        <taxon>Darwinulidae</taxon>
        <taxon>Darwinula</taxon>
    </lineage>
</organism>
<dbReference type="Pfam" id="PF05041">
    <property type="entry name" value="Pecanex_C"/>
    <property type="match status" value="1"/>
</dbReference>
<keyword evidence="5 6" id="KW-0472">Membrane</keyword>
<protein>
    <recommendedName>
        <fullName evidence="6">Pecanex-like protein</fullName>
    </recommendedName>
</protein>
<dbReference type="PANTHER" id="PTHR12372:SF6">
    <property type="entry name" value="PECANEX-LIKE PROTEIN 4"/>
    <property type="match status" value="1"/>
</dbReference>
<evidence type="ECO:0000256" key="6">
    <source>
        <dbReference type="RuleBase" id="RU367089"/>
    </source>
</evidence>
<dbReference type="Proteomes" id="UP000677054">
    <property type="component" value="Unassembled WGS sequence"/>
</dbReference>
<feature type="region of interest" description="Disordered" evidence="7">
    <location>
        <begin position="845"/>
        <end position="869"/>
    </location>
</feature>
<feature type="region of interest" description="Disordered" evidence="7">
    <location>
        <begin position="787"/>
        <end position="831"/>
    </location>
</feature>
<feature type="transmembrane region" description="Helical" evidence="6">
    <location>
        <begin position="46"/>
        <end position="68"/>
    </location>
</feature>
<accession>A0A7R8X8Z4</accession>
<evidence type="ECO:0000256" key="5">
    <source>
        <dbReference type="ARBA" id="ARBA00023136"/>
    </source>
</evidence>
<feature type="transmembrane region" description="Helical" evidence="6">
    <location>
        <begin position="404"/>
        <end position="426"/>
    </location>
</feature>
<feature type="transmembrane region" description="Helical" evidence="6">
    <location>
        <begin position="257"/>
        <end position="280"/>
    </location>
</feature>
<feature type="transmembrane region" description="Helical" evidence="6">
    <location>
        <begin position="74"/>
        <end position="96"/>
    </location>
</feature>
<sequence length="1198" mass="134558">MVPRTWAPAAMDAPLLNEYKHEFVFRRLLATALGGARFKWGFQVPYHVHLIQVLLLVWPALVSVPMSVSLPTAMASLVSGGTTFAVILLAHWFVWVSGRRKRVAPSPRDVLPPSREGEVAFPGICSRKTWEVLVPRRFFPVHILHCLAGGLVCGLATKLLDPRVLKLNFNTPLEAYFILVFGWLTVCITVHPLLGMPPSELATFRPLDRWDINQMSRAVHASLPLLAELALETIAEDSSHLSSLNTSLSRRLLMDAFISLPFLWMMGVLSPLEAGLFWAAEQTLVFALGGPTPRSNLRTLLQLLLGAASLVPVLLLASSFHRVIFAAASGYLLSTDLEGAWTSMKKNGICRGWTEKPTLWSLLLSAPPVHGLWLAACLLAAWLASRLGPAAASAPLTELAAGALAAFVASAALHEIAKVFSLAGIFRNNFYNLMKIRKPGGCFSIASVQLLLTRSLSLLAVFACAGVYQTQISASPGQTRNLSWYLETIGLCRTLRWVWQNPRAFQLEFLLHCAIFYRQPEMFFSKLVAVSLLRDRAGQALNKLYVWFILMRTISSSKKRKSYGSCVLLINLTMFPVILMVLGASCLLSAPFLPLFTLPIFLMGFPRPSRIWPDSFASGPVRNSSDSVFYEQAVPSVAPGLTRAFFAGSLGYIMSNEFFLLRFEDRLIWVVLSEMGNGYVRWVFKGLELQETSCHAVEATRVDSIFQNAFDAEDCINGYACHTLTPLCEIPVKAYSDVRNVLTGVIDSPEVLRAIRESFIKTIVWVLMRHCLDTRWEDWRRTVFEPIGSVDSPAKDSSGTGKSLAEGDGRSRQYQMEEEPEKPVHLAPDVENEVVVLKTMESKDEGRWAHRLHPQGPHDDSRESRTLPPLRVKDDQTWIDELLAEDEQRSKQAMAKEHKERLPPIQAPSPNEGEDKGKRSIFALPSDWHKIPVEERAITSHNALFPSDWFHSVHRRMWQSLRERWKQRRKESGEEDPASEEDEYEDVESGYRHLALACDVLVHGDNHDPPSSVQVLKFFSGNFGDLWNAQWLLDRPELRNIIIKAYRRVPISDRYSVKLSFDTALLGGTCDSVEESLQEYDQQWFLGTETDGEWQRAVLTEVPNLFSIGYDPVKKNFTSHLLLLRSLNCWVGRLNPELVKGLWANQGLELLYLTNEDEERYSIQAQPLILRNLTVQAADPPLGYPVFITSCVGHYPSS</sequence>
<evidence type="ECO:0000256" key="7">
    <source>
        <dbReference type="SAM" id="MobiDB-lite"/>
    </source>
</evidence>
<evidence type="ECO:0000256" key="1">
    <source>
        <dbReference type="ARBA" id="ARBA00004141"/>
    </source>
</evidence>
<name>A0A7R8X8Z4_9CRUS</name>
<comment type="similarity">
    <text evidence="2 6">Belongs to the pecanex family.</text>
</comment>
<feature type="transmembrane region" description="Helical" evidence="6">
    <location>
        <begin position="138"/>
        <end position="160"/>
    </location>
</feature>
<dbReference type="OrthoDB" id="5979286at2759"/>
<keyword evidence="3 6" id="KW-0812">Transmembrane</keyword>
<dbReference type="InterPro" id="IPR039797">
    <property type="entry name" value="Pecanex"/>
</dbReference>
<feature type="region of interest" description="Disordered" evidence="7">
    <location>
        <begin position="889"/>
        <end position="917"/>
    </location>
</feature>
<feature type="transmembrane region" description="Helical" evidence="6">
    <location>
        <begin position="562"/>
        <end position="582"/>
    </location>
</feature>
<feature type="compositionally biased region" description="Basic and acidic residues" evidence="7">
    <location>
        <begin position="856"/>
        <end position="869"/>
    </location>
</feature>
<dbReference type="AlphaFoldDB" id="A0A7R8X8Z4"/>